<feature type="transmembrane region" description="Helical" evidence="7">
    <location>
        <begin position="203"/>
        <end position="221"/>
    </location>
</feature>
<evidence type="ECO:0000256" key="2">
    <source>
        <dbReference type="ARBA" id="ARBA00022448"/>
    </source>
</evidence>
<feature type="transmembrane region" description="Helical" evidence="7">
    <location>
        <begin position="46"/>
        <end position="73"/>
    </location>
</feature>
<keyword evidence="9" id="KW-1185">Reference proteome</keyword>
<proteinExistence type="predicted"/>
<sequence length="542" mass="59217">MVAESNIIGSAEVPESLRGRPIEDMTDADKALAAQFGYKPVFKREFGYLSTFSFAVSISGLFATTATTFTYPLTSGGASAVVWCWLISGAGCMCIAASVAELVSAYPTCGGLYYTVSRLCPKEWAPSISWVDGWLNLLGQVAGVASSEYGSAQLLLAAVSMGSNFTYQPSTGATVGVMAALTFLCGLVNSMSTYWMEKITKGYVIFHVLVLVSCCIALLVMTDNKHDATYVFTHTESTTGWTPLGWSWLFGFLSVSWTMTDYDATAHITEEINEPEIKAPWCIFAAMAFTYIGGFLYNIVLAFCMGDPTEILASSQPVAQIFYNSLGKAGGLFYTVCAFIILQTLCWAATQSLARTVFAYSRDRLIPGSSWWTKIDKRTGTPIYAVWFSIFWCIAINLIGLGSYTAIAGVFNACAIALDWSYIIPIFCKMVSGRFEPGPWHMGPASWFVNAWACVWTVFVSIIFILPTERPTTPQNMNWAIVYLMGVIFFSMVCWWLGANKFYTGPLVETEVANSESNGGGSRSSTEKYDVKDAGAEQVKSS</sequence>
<feature type="compositionally biased region" description="Basic and acidic residues" evidence="6">
    <location>
        <begin position="525"/>
        <end position="535"/>
    </location>
</feature>
<evidence type="ECO:0000256" key="4">
    <source>
        <dbReference type="ARBA" id="ARBA00022989"/>
    </source>
</evidence>
<feature type="transmembrane region" description="Helical" evidence="7">
    <location>
        <begin position="381"/>
        <end position="400"/>
    </location>
</feature>
<keyword evidence="2" id="KW-0813">Transport</keyword>
<gene>
    <name evidence="8" type="ORF">HDK90DRAFT_462064</name>
</gene>
<comment type="subcellular location">
    <subcellularLocation>
        <location evidence="1">Membrane</location>
        <topology evidence="1">Multi-pass membrane protein</topology>
    </subcellularLocation>
</comment>
<dbReference type="Gene3D" id="1.20.1740.10">
    <property type="entry name" value="Amino acid/polyamine transporter I"/>
    <property type="match status" value="1"/>
</dbReference>
<feature type="transmembrane region" description="Helical" evidence="7">
    <location>
        <begin position="171"/>
        <end position="191"/>
    </location>
</feature>
<protein>
    <submittedName>
        <fullName evidence="8">Amino acid/polyamine transporter I</fullName>
    </submittedName>
</protein>
<evidence type="ECO:0000256" key="5">
    <source>
        <dbReference type="ARBA" id="ARBA00023136"/>
    </source>
</evidence>
<feature type="region of interest" description="Disordered" evidence="6">
    <location>
        <begin position="514"/>
        <end position="542"/>
    </location>
</feature>
<feature type="transmembrane region" description="Helical" evidence="7">
    <location>
        <begin position="241"/>
        <end position="260"/>
    </location>
</feature>
<organism evidence="8 9">
    <name type="scientific">Phyllosticta capitalensis</name>
    <dbReference type="NCBI Taxonomy" id="121624"/>
    <lineage>
        <taxon>Eukaryota</taxon>
        <taxon>Fungi</taxon>
        <taxon>Dikarya</taxon>
        <taxon>Ascomycota</taxon>
        <taxon>Pezizomycotina</taxon>
        <taxon>Dothideomycetes</taxon>
        <taxon>Dothideomycetes incertae sedis</taxon>
        <taxon>Botryosphaeriales</taxon>
        <taxon>Phyllostictaceae</taxon>
        <taxon>Phyllosticta</taxon>
    </lineage>
</organism>
<keyword evidence="3 7" id="KW-0812">Transmembrane</keyword>
<feature type="transmembrane region" description="Helical" evidence="7">
    <location>
        <begin position="332"/>
        <end position="360"/>
    </location>
</feature>
<evidence type="ECO:0000313" key="8">
    <source>
        <dbReference type="EMBL" id="KAK8247294.1"/>
    </source>
</evidence>
<keyword evidence="5 7" id="KW-0472">Membrane</keyword>
<feature type="transmembrane region" description="Helical" evidence="7">
    <location>
        <begin position="281"/>
        <end position="303"/>
    </location>
</feature>
<dbReference type="PROSITE" id="PS00218">
    <property type="entry name" value="AMINO_ACID_PERMEASE_1"/>
    <property type="match status" value="1"/>
</dbReference>
<evidence type="ECO:0000256" key="1">
    <source>
        <dbReference type="ARBA" id="ARBA00004141"/>
    </source>
</evidence>
<name>A0ABR1Z4I7_9PEZI</name>
<evidence type="ECO:0000313" key="9">
    <source>
        <dbReference type="Proteomes" id="UP001492380"/>
    </source>
</evidence>
<feature type="transmembrane region" description="Helical" evidence="7">
    <location>
        <begin position="447"/>
        <end position="467"/>
    </location>
</feature>
<feature type="transmembrane region" description="Helical" evidence="7">
    <location>
        <begin position="80"/>
        <end position="100"/>
    </location>
</feature>
<evidence type="ECO:0000256" key="7">
    <source>
        <dbReference type="SAM" id="Phobius"/>
    </source>
</evidence>
<dbReference type="EMBL" id="JBBWRZ010000001">
    <property type="protein sequence ID" value="KAK8247294.1"/>
    <property type="molecule type" value="Genomic_DNA"/>
</dbReference>
<dbReference type="InterPro" id="IPR002293">
    <property type="entry name" value="AA/rel_permease1"/>
</dbReference>
<evidence type="ECO:0000256" key="6">
    <source>
        <dbReference type="SAM" id="MobiDB-lite"/>
    </source>
</evidence>
<dbReference type="PANTHER" id="PTHR45649:SF9">
    <property type="entry name" value="AMINO-ACID PERMEASE 2"/>
    <property type="match status" value="1"/>
</dbReference>
<evidence type="ECO:0000256" key="3">
    <source>
        <dbReference type="ARBA" id="ARBA00022692"/>
    </source>
</evidence>
<comment type="caution">
    <text evidence="8">The sequence shown here is derived from an EMBL/GenBank/DDBJ whole genome shotgun (WGS) entry which is preliminary data.</text>
</comment>
<dbReference type="PANTHER" id="PTHR45649">
    <property type="entry name" value="AMINO-ACID PERMEASE BAT1"/>
    <property type="match status" value="1"/>
</dbReference>
<dbReference type="Proteomes" id="UP001492380">
    <property type="component" value="Unassembled WGS sequence"/>
</dbReference>
<dbReference type="Pfam" id="PF13520">
    <property type="entry name" value="AA_permease_2"/>
    <property type="match status" value="1"/>
</dbReference>
<reference evidence="8 9" key="1">
    <citation type="submission" date="2024-04" db="EMBL/GenBank/DDBJ databases">
        <title>Phyllosticta paracitricarpa is synonymous to the EU quarantine fungus P. citricarpa based on phylogenomic analyses.</title>
        <authorList>
            <consortium name="Lawrence Berkeley National Laboratory"/>
            <person name="Van Ingen-Buijs V.A."/>
            <person name="Van Westerhoven A.C."/>
            <person name="Haridas S."/>
            <person name="Skiadas P."/>
            <person name="Martin F."/>
            <person name="Groenewald J.Z."/>
            <person name="Crous P.W."/>
            <person name="Seidl M.F."/>
        </authorList>
    </citation>
    <scope>NUCLEOTIDE SEQUENCE [LARGE SCALE GENOMIC DNA]</scope>
    <source>
        <strain evidence="8 9">CBS 123374</strain>
    </source>
</reference>
<keyword evidence="4 7" id="KW-1133">Transmembrane helix</keyword>
<dbReference type="PIRSF" id="PIRSF006060">
    <property type="entry name" value="AA_transporter"/>
    <property type="match status" value="1"/>
</dbReference>
<dbReference type="InterPro" id="IPR004840">
    <property type="entry name" value="Amino_acid_permease_CS"/>
</dbReference>
<accession>A0ABR1Z4I7</accession>
<feature type="transmembrane region" description="Helical" evidence="7">
    <location>
        <begin position="479"/>
        <end position="498"/>
    </location>
</feature>